<organism evidence="8 9">
    <name type="scientific">Cohnella ginsengisoli</name>
    <dbReference type="NCBI Taxonomy" id="425004"/>
    <lineage>
        <taxon>Bacteria</taxon>
        <taxon>Bacillati</taxon>
        <taxon>Bacillota</taxon>
        <taxon>Bacilli</taxon>
        <taxon>Bacillales</taxon>
        <taxon>Paenibacillaceae</taxon>
        <taxon>Cohnella</taxon>
    </lineage>
</organism>
<dbReference type="AlphaFoldDB" id="A0A9X4QLC0"/>
<evidence type="ECO:0000256" key="1">
    <source>
        <dbReference type="ARBA" id="ARBA00022490"/>
    </source>
</evidence>
<evidence type="ECO:0000256" key="4">
    <source>
        <dbReference type="ARBA" id="ARBA00022881"/>
    </source>
</evidence>
<evidence type="ECO:0000256" key="2">
    <source>
        <dbReference type="ARBA" id="ARBA00022763"/>
    </source>
</evidence>
<dbReference type="SUPFAM" id="SSF82771">
    <property type="entry name" value="GIY-YIG endonuclease"/>
    <property type="match status" value="1"/>
</dbReference>
<feature type="domain" description="GIY-YIG" evidence="7">
    <location>
        <begin position="13"/>
        <end position="91"/>
    </location>
</feature>
<dbReference type="InterPro" id="IPR000305">
    <property type="entry name" value="GIY-YIG_endonuc"/>
</dbReference>
<dbReference type="Pfam" id="PF01541">
    <property type="entry name" value="GIY-YIG"/>
    <property type="match status" value="1"/>
</dbReference>
<keyword evidence="1" id="KW-0963">Cytoplasm</keyword>
<evidence type="ECO:0000313" key="9">
    <source>
        <dbReference type="Proteomes" id="UP001153387"/>
    </source>
</evidence>
<evidence type="ECO:0000256" key="6">
    <source>
        <dbReference type="SAM" id="MobiDB-lite"/>
    </source>
</evidence>
<dbReference type="FunFam" id="3.40.1440.10:FF:000001">
    <property type="entry name" value="UvrABC system protein C"/>
    <property type="match status" value="1"/>
</dbReference>
<dbReference type="InterPro" id="IPR050066">
    <property type="entry name" value="UvrABC_protein_C"/>
</dbReference>
<dbReference type="PANTHER" id="PTHR30562:SF1">
    <property type="entry name" value="UVRABC SYSTEM PROTEIN C"/>
    <property type="match status" value="1"/>
</dbReference>
<keyword evidence="9" id="KW-1185">Reference proteome</keyword>
<dbReference type="Proteomes" id="UP001153387">
    <property type="component" value="Unassembled WGS sequence"/>
</dbReference>
<protein>
    <submittedName>
        <fullName evidence="8">GIY-YIG nuclease family protein</fullName>
    </submittedName>
</protein>
<dbReference type="InterPro" id="IPR035901">
    <property type="entry name" value="GIY-YIG_endonuc_sf"/>
</dbReference>
<keyword evidence="4" id="KW-0267">Excision nuclease</keyword>
<dbReference type="GO" id="GO:0009380">
    <property type="term" value="C:excinuclease repair complex"/>
    <property type="evidence" value="ECO:0007669"/>
    <property type="project" value="TreeGrafter"/>
</dbReference>
<evidence type="ECO:0000259" key="7">
    <source>
        <dbReference type="PROSITE" id="PS50164"/>
    </source>
</evidence>
<evidence type="ECO:0000256" key="5">
    <source>
        <dbReference type="ARBA" id="ARBA00023204"/>
    </source>
</evidence>
<name>A0A9X4QLC0_9BACL</name>
<dbReference type="EMBL" id="JAPDHZ010000002">
    <property type="protein sequence ID" value="MDG0790340.1"/>
    <property type="molecule type" value="Genomic_DNA"/>
</dbReference>
<gene>
    <name evidence="8" type="ORF">OMP38_05360</name>
</gene>
<feature type="region of interest" description="Disordered" evidence="6">
    <location>
        <begin position="158"/>
        <end position="182"/>
    </location>
</feature>
<dbReference type="PROSITE" id="PS50164">
    <property type="entry name" value="GIY_YIG"/>
    <property type="match status" value="1"/>
</dbReference>
<dbReference type="GO" id="GO:0004518">
    <property type="term" value="F:nuclease activity"/>
    <property type="evidence" value="ECO:0007669"/>
    <property type="project" value="UniProtKB-KW"/>
</dbReference>
<dbReference type="GO" id="GO:0006289">
    <property type="term" value="P:nucleotide-excision repair"/>
    <property type="evidence" value="ECO:0007669"/>
    <property type="project" value="InterPro"/>
</dbReference>
<sequence length="411" mass="46249">MPAFLFEPARYPEQPGVYIMKNNEGRILYVGKSKCIRDRLRAYFNGADKRRRIPALTAEIAEIGFIVVNNEHESLVLENNLIKIHKPPYNRALKKDNSGYAYLQLTREPLPRLIAHYRDRRAVREETGEAAFARRSGGPAEVGGLGLVRAEAAAGKEARDAAPSLSKRQQPSPALSAEDPPAERFGPFVSSRFREAVIAFVTEHYKLRTCATLPKRACLEYHLGKCSGVCAGHISHEEYRETARAAARLLAGGGERLVGAMYGQMEAYAERLAFEKAEHMLRHIRILERTPERQIVDTETDGTQEAVYFGDTDVCIAQLHEGMLHRLECIPWSRGEEGAAACDRFLMERYKTLSRPDEIIASEIGDARLLRAALRRRGQPAVRITVPQRGMKRDLLGLCRRNLEETKRSKA</sequence>
<dbReference type="RefSeq" id="WP_277564183.1">
    <property type="nucleotide sequence ID" value="NZ_JAPDHZ010000002.1"/>
</dbReference>
<proteinExistence type="predicted"/>
<keyword evidence="3" id="KW-0228">DNA excision</keyword>
<comment type="caution">
    <text evidence="8">The sequence shown here is derived from an EMBL/GenBank/DDBJ whole genome shotgun (WGS) entry which is preliminary data.</text>
</comment>
<evidence type="ECO:0000256" key="3">
    <source>
        <dbReference type="ARBA" id="ARBA00022769"/>
    </source>
</evidence>
<evidence type="ECO:0000313" key="8">
    <source>
        <dbReference type="EMBL" id="MDG0790340.1"/>
    </source>
</evidence>
<reference evidence="8 9" key="1">
    <citation type="submission" date="2022-10" db="EMBL/GenBank/DDBJ databases">
        <title>Comparative genomic analysis of Cohnella hashimotonis sp. nov., isolated from the International Space Station.</title>
        <authorList>
            <person name="Simpson A."/>
            <person name="Venkateswaran K."/>
        </authorList>
    </citation>
    <scope>NUCLEOTIDE SEQUENCE [LARGE SCALE GENOMIC DNA]</scope>
    <source>
        <strain evidence="8 9">DSM 18997</strain>
    </source>
</reference>
<dbReference type="InterPro" id="IPR047296">
    <property type="entry name" value="GIY-YIG_UvrC_Cho"/>
</dbReference>
<keyword evidence="2" id="KW-0227">DNA damage</keyword>
<accession>A0A9X4QLC0</accession>
<dbReference type="Pfam" id="PF22920">
    <property type="entry name" value="UvrC_RNaseH"/>
    <property type="match status" value="1"/>
</dbReference>
<dbReference type="CDD" id="cd10434">
    <property type="entry name" value="GIY-YIG_UvrC_Cho"/>
    <property type="match status" value="1"/>
</dbReference>
<dbReference type="SMART" id="SM00465">
    <property type="entry name" value="GIYc"/>
    <property type="match status" value="1"/>
</dbReference>
<dbReference type="Gene3D" id="3.40.1440.10">
    <property type="entry name" value="GIY-YIG endonuclease"/>
    <property type="match status" value="1"/>
</dbReference>
<keyword evidence="5" id="KW-0234">DNA repair</keyword>
<dbReference type="PANTHER" id="PTHR30562">
    <property type="entry name" value="UVRC/OXIDOREDUCTASE"/>
    <property type="match status" value="1"/>
</dbReference>